<dbReference type="EMBL" id="FOEI01000002">
    <property type="protein sequence ID" value="SEP80182.1"/>
    <property type="molecule type" value="Genomic_DNA"/>
</dbReference>
<dbReference type="InterPro" id="IPR044914">
    <property type="entry name" value="Endosialidase_C_dom_sf"/>
</dbReference>
<dbReference type="PROSITE" id="PS51688">
    <property type="entry name" value="ICA"/>
    <property type="match status" value="1"/>
</dbReference>
<gene>
    <name evidence="3" type="ORF">SAMN05444005_102337</name>
</gene>
<evidence type="ECO:0000313" key="3">
    <source>
        <dbReference type="EMBL" id="SEP80182.1"/>
    </source>
</evidence>
<evidence type="ECO:0000259" key="2">
    <source>
        <dbReference type="PROSITE" id="PS51688"/>
    </source>
</evidence>
<proteinExistence type="predicted"/>
<keyword evidence="4" id="KW-1185">Reference proteome</keyword>
<feature type="domain" description="Peptidase S74" evidence="2">
    <location>
        <begin position="451"/>
        <end position="555"/>
    </location>
</feature>
<dbReference type="Proteomes" id="UP000198648">
    <property type="component" value="Unassembled WGS sequence"/>
</dbReference>
<dbReference type="InterPro" id="IPR030392">
    <property type="entry name" value="S74_ICA"/>
</dbReference>
<dbReference type="OrthoDB" id="581140at2"/>
<reference evidence="3 4" key="1">
    <citation type="submission" date="2016-10" db="EMBL/GenBank/DDBJ databases">
        <authorList>
            <person name="de Groot N.N."/>
        </authorList>
    </citation>
    <scope>NUCLEOTIDE SEQUENCE [LARGE SCALE GENOMIC DNA]</scope>
    <source>
        <strain evidence="3 4">DSM 27078</strain>
    </source>
</reference>
<dbReference type="RefSeq" id="WP_091466378.1">
    <property type="nucleotide sequence ID" value="NZ_FOEI01000002.1"/>
</dbReference>
<accession>A0A1H9ATN1</accession>
<feature type="coiled-coil region" evidence="1">
    <location>
        <begin position="541"/>
        <end position="568"/>
    </location>
</feature>
<protein>
    <submittedName>
        <fullName evidence="3">Chaperone of endosialidase</fullName>
    </submittedName>
</protein>
<evidence type="ECO:0000313" key="4">
    <source>
        <dbReference type="Proteomes" id="UP000198648"/>
    </source>
</evidence>
<dbReference type="Pfam" id="PF13884">
    <property type="entry name" value="Peptidase_S74"/>
    <property type="match status" value="1"/>
</dbReference>
<keyword evidence="1" id="KW-0175">Coiled coil</keyword>
<evidence type="ECO:0000256" key="1">
    <source>
        <dbReference type="SAM" id="Coils"/>
    </source>
</evidence>
<dbReference type="AlphaFoldDB" id="A0A1H9ATN1"/>
<dbReference type="Gene3D" id="4.10.1090.10">
    <property type="entry name" value="Endosialidase, domain 4"/>
    <property type="match status" value="1"/>
</dbReference>
<sequence length="568" mass="62175">MKKIYILLLTLYCLLSFGQVGIGTVTPNNSAALDITSTTKGLLIPRVTQAQKTAIPSPVKGLLVYQTDATAGFWYFNGTVWTPFGGSSNNWDLTANSGTTPTTNKLGTLDNNPLILKANNTEAARILSNGNIGINNTTPTSKLNIKTTTTPIFTQNFESFTPVPYTISTNSADPIYTFATCTTATNLWRFNTTITTNYPCAGCSGNSAVIKLGTCTDQDATLVVKIGAFAEPFINVNFNYGYNYSLLPDTFKVDLYNETLNTIESTLVLKSFDAFDQTYSETLPITPGNNYSLRFRFIFKGTTSNLYGVQVDNITVIPQNPALRIEDGNQAMGFALISDANGNGTWTNPGSATPDDDWRFNSGSLDTDPIYRTGLTKVGYSGTARTPLDIYNNLGEGTQVGVGSNEYIVDGLNEFLVSNSIIPSVDNSISIGRSGLRWSTIYATNGVINTSDAREKEKIEPIKYGLSEIMQLQPVSYFWKKDVDPNPSRKIGFIAQDLQKVLPETVQDKEWTVKKGTLTQIKAEHLGVSYSEILPVVVKSIQENQVTLIELNSQIDNLIKKVSQENKK</sequence>
<organism evidence="3 4">
    <name type="scientific">Flavobacterium urocaniciphilum</name>
    <dbReference type="NCBI Taxonomy" id="1299341"/>
    <lineage>
        <taxon>Bacteria</taxon>
        <taxon>Pseudomonadati</taxon>
        <taxon>Bacteroidota</taxon>
        <taxon>Flavobacteriia</taxon>
        <taxon>Flavobacteriales</taxon>
        <taxon>Flavobacteriaceae</taxon>
        <taxon>Flavobacterium</taxon>
    </lineage>
</organism>
<name>A0A1H9ATN1_9FLAO</name>
<dbReference type="STRING" id="1299341.SAMN05444005_102337"/>